<dbReference type="Proteomes" id="UP001170717">
    <property type="component" value="Unassembled WGS sequence"/>
</dbReference>
<dbReference type="RefSeq" id="WP_057789924.1">
    <property type="nucleotide sequence ID" value="NZ_CAXIBE010000031.1"/>
</dbReference>
<keyword evidence="5" id="KW-0998">Cell outer membrane</keyword>
<dbReference type="PANTHER" id="PTHR30026:SF20">
    <property type="entry name" value="OUTER MEMBRANE PROTEIN TOLC"/>
    <property type="match status" value="1"/>
</dbReference>
<evidence type="ECO:0000313" key="8">
    <source>
        <dbReference type="EMBL" id="MDO6578447.1"/>
    </source>
</evidence>
<evidence type="ECO:0000256" key="1">
    <source>
        <dbReference type="ARBA" id="ARBA00004442"/>
    </source>
</evidence>
<dbReference type="EMBL" id="JAUOQI010000009">
    <property type="protein sequence ID" value="MDO6578447.1"/>
    <property type="molecule type" value="Genomic_DNA"/>
</dbReference>
<dbReference type="PANTHER" id="PTHR30026">
    <property type="entry name" value="OUTER MEMBRANE PROTEIN TOLC"/>
    <property type="match status" value="1"/>
</dbReference>
<evidence type="ECO:0000256" key="2">
    <source>
        <dbReference type="ARBA" id="ARBA00022452"/>
    </source>
</evidence>
<reference evidence="7 9" key="1">
    <citation type="submission" date="2015-12" db="EMBL/GenBank/DDBJ databases">
        <title>Intraspecies pangenome expansion in the marine bacterium Alteromonas.</title>
        <authorList>
            <person name="Lopez-Perez M."/>
            <person name="Rodriguez-Valera F."/>
        </authorList>
    </citation>
    <scope>NUCLEOTIDE SEQUENCE [LARGE SCALE GENOMIC DNA]</scope>
    <source>
        <strain evidence="7 9">LMG 21861</strain>
    </source>
</reference>
<comment type="subcellular location">
    <subcellularLocation>
        <location evidence="1">Cell outer membrane</location>
    </subcellularLocation>
</comment>
<gene>
    <name evidence="7" type="ORF">AVL57_16435</name>
    <name evidence="8" type="ORF">Q4527_13675</name>
</gene>
<keyword evidence="3" id="KW-0812">Transmembrane</keyword>
<protein>
    <submittedName>
        <fullName evidence="8">TolC family protein</fullName>
    </submittedName>
</protein>
<dbReference type="InterPro" id="IPR051906">
    <property type="entry name" value="TolC-like"/>
</dbReference>
<dbReference type="GO" id="GO:1990281">
    <property type="term" value="C:efflux pump complex"/>
    <property type="evidence" value="ECO:0007669"/>
    <property type="project" value="TreeGrafter"/>
</dbReference>
<dbReference type="AlphaFoldDB" id="A0AAW7Z7V8"/>
<dbReference type="EMBL" id="CP013926">
    <property type="protein sequence ID" value="AMJ75411.1"/>
    <property type="molecule type" value="Genomic_DNA"/>
</dbReference>
<dbReference type="GO" id="GO:0015288">
    <property type="term" value="F:porin activity"/>
    <property type="evidence" value="ECO:0007669"/>
    <property type="project" value="TreeGrafter"/>
</dbReference>
<evidence type="ECO:0000256" key="4">
    <source>
        <dbReference type="ARBA" id="ARBA00023136"/>
    </source>
</evidence>
<evidence type="ECO:0000256" key="6">
    <source>
        <dbReference type="SAM" id="MobiDB-lite"/>
    </source>
</evidence>
<name>A0AAW7Z7V8_9ALTE</name>
<keyword evidence="2" id="KW-1134">Transmembrane beta strand</keyword>
<dbReference type="Gene3D" id="1.20.1600.10">
    <property type="entry name" value="Outer membrane efflux proteins (OEP)"/>
    <property type="match status" value="1"/>
</dbReference>
<dbReference type="Proteomes" id="UP000056750">
    <property type="component" value="Chromosome"/>
</dbReference>
<dbReference type="SUPFAM" id="SSF56954">
    <property type="entry name" value="Outer membrane efflux proteins (OEP)"/>
    <property type="match status" value="1"/>
</dbReference>
<sequence length="552" mass="61536">MFNFNLGMIFTCLIQGRARTGYLPRAWLGILIFLVGAPSFATTLSLQEAQQLALNQDVYFQGSKLEEAAYHHDSDAADSWDNPTITTTLQSVPTDGFSFNQEPMTQLKLGIRQAMPRGDSASLSRAIAIEQAQKEPVKRAARRAWLLREVSMDWLAWYQAEQTVTLLREEMQSTVQLLEMVESSYRSGVGGTQQQDIIQIRLERLRLEDTLLQQQQTASVALAKLSRWFDFSNEVSFSVPETLNHHDIYPFNTSFARQVKESDLLNIIDAHPSVQLLAKDELVATQKLSLAKEQTKPMWAFEAAYGYRQDAQNGMSQADFISVGVQVDLPLFSSKRQDANVSASAARLGVTSTQRRLEVRRLAALAEASEAQLVSLIARQQLFDTALLAQSESLAESVLNAYMADKGTFDGVMRARISHISAKLDALALHVDIAKNLAELAYLYYPLVKEKPKDTHLDSNMDTHTLGRLINAPQIKDTHTLNRQTHPLFSYQFGYGHPLQTSNLNSEQLITYVDSHTNSNMDTHQSAATPVAGSNIDSKRDTHTTAAIGAQQ</sequence>
<dbReference type="KEGG" id="asq:AVL57_16435"/>
<proteinExistence type="predicted"/>
<keyword evidence="9" id="KW-1185">Reference proteome</keyword>
<dbReference type="GO" id="GO:0015562">
    <property type="term" value="F:efflux transmembrane transporter activity"/>
    <property type="evidence" value="ECO:0007669"/>
    <property type="project" value="InterPro"/>
</dbReference>
<feature type="region of interest" description="Disordered" evidence="6">
    <location>
        <begin position="521"/>
        <end position="552"/>
    </location>
</feature>
<accession>A0AAW7Z7V8</accession>
<evidence type="ECO:0000313" key="10">
    <source>
        <dbReference type="Proteomes" id="UP001170717"/>
    </source>
</evidence>
<dbReference type="GO" id="GO:0009279">
    <property type="term" value="C:cell outer membrane"/>
    <property type="evidence" value="ECO:0007669"/>
    <property type="project" value="UniProtKB-SubCell"/>
</dbReference>
<reference evidence="8" key="2">
    <citation type="submission" date="2023-07" db="EMBL/GenBank/DDBJ databases">
        <title>Genome content predicts the carbon catabolic preferences of heterotrophic bacteria.</title>
        <authorList>
            <person name="Gralka M."/>
        </authorList>
    </citation>
    <scope>NUCLEOTIDE SEQUENCE</scope>
    <source>
        <strain evidence="8">F2M12</strain>
    </source>
</reference>
<evidence type="ECO:0000256" key="3">
    <source>
        <dbReference type="ARBA" id="ARBA00022692"/>
    </source>
</evidence>
<evidence type="ECO:0000256" key="5">
    <source>
        <dbReference type="ARBA" id="ARBA00023237"/>
    </source>
</evidence>
<organism evidence="8 10">
    <name type="scientific">Alteromonas stellipolaris</name>
    <dbReference type="NCBI Taxonomy" id="233316"/>
    <lineage>
        <taxon>Bacteria</taxon>
        <taxon>Pseudomonadati</taxon>
        <taxon>Pseudomonadota</taxon>
        <taxon>Gammaproteobacteria</taxon>
        <taxon>Alteromonadales</taxon>
        <taxon>Alteromonadaceae</taxon>
        <taxon>Alteromonas/Salinimonas group</taxon>
        <taxon>Alteromonas</taxon>
    </lineage>
</organism>
<evidence type="ECO:0000313" key="9">
    <source>
        <dbReference type="Proteomes" id="UP000056750"/>
    </source>
</evidence>
<evidence type="ECO:0000313" key="7">
    <source>
        <dbReference type="EMBL" id="AMJ75411.1"/>
    </source>
</evidence>
<keyword evidence="4" id="KW-0472">Membrane</keyword>